<dbReference type="KEGG" id="tpav:HRQ91_11515"/>
<dbReference type="RefSeq" id="WP_210117565.1">
    <property type="nucleotide sequence ID" value="NZ_CP054142.1"/>
</dbReference>
<dbReference type="Pfam" id="PF07456">
    <property type="entry name" value="Hpre_diP_synt_I"/>
    <property type="match status" value="1"/>
</dbReference>
<keyword evidence="4" id="KW-1185">Reference proteome</keyword>
<dbReference type="InterPro" id="IPR010898">
    <property type="entry name" value="Hpre_diP_synth_I"/>
</dbReference>
<evidence type="ECO:0000313" key="3">
    <source>
        <dbReference type="EMBL" id="QTQ15037.1"/>
    </source>
</evidence>
<dbReference type="InterPro" id="IPR014535">
    <property type="entry name" value="Hpre_diP_synt_I"/>
</dbReference>
<feature type="transmembrane region" description="Helical" evidence="1">
    <location>
        <begin position="144"/>
        <end position="168"/>
    </location>
</feature>
<evidence type="ECO:0000313" key="2">
    <source>
        <dbReference type="EMBL" id="QTQ10767.1"/>
    </source>
</evidence>
<dbReference type="AlphaFoldDB" id="A0A975IBG9"/>
<accession>A0A975IBG9</accession>
<evidence type="ECO:0000313" key="5">
    <source>
        <dbReference type="Proteomes" id="UP000671995"/>
    </source>
</evidence>
<feature type="transmembrane region" description="Helical" evidence="1">
    <location>
        <begin position="87"/>
        <end position="106"/>
    </location>
</feature>
<feature type="transmembrane region" description="Helical" evidence="1">
    <location>
        <begin position="16"/>
        <end position="34"/>
    </location>
</feature>
<keyword evidence="1" id="KW-0472">Membrane</keyword>
<protein>
    <submittedName>
        <fullName evidence="2">Gx transporter family protein</fullName>
    </submittedName>
</protein>
<feature type="transmembrane region" description="Helical" evidence="1">
    <location>
        <begin position="113"/>
        <end position="138"/>
    </location>
</feature>
<proteinExistence type="predicted"/>
<reference evidence="2 4" key="2">
    <citation type="journal article" date="2021" name="Microbiol. Resour. Announc.">
        <title>Complete Genome Sequences of Three Human Oral Treponema parvum Isolates.</title>
        <authorList>
            <person name="Zeng H."/>
            <person name="Watt R.M."/>
        </authorList>
    </citation>
    <scope>NUCLEOTIDE SEQUENCE</scope>
    <source>
        <strain evidence="3 4">ATCC 700770</strain>
        <strain evidence="2">ATCC 700773</strain>
    </source>
</reference>
<evidence type="ECO:0000313" key="4">
    <source>
        <dbReference type="Proteomes" id="UP000671908"/>
    </source>
</evidence>
<dbReference type="Proteomes" id="UP000671908">
    <property type="component" value="Chromosome"/>
</dbReference>
<evidence type="ECO:0000256" key="1">
    <source>
        <dbReference type="SAM" id="Phobius"/>
    </source>
</evidence>
<dbReference type="Gene3D" id="1.10.1760.20">
    <property type="match status" value="1"/>
</dbReference>
<dbReference type="EMBL" id="CP054257">
    <property type="protein sequence ID" value="QTQ10767.1"/>
    <property type="molecule type" value="Genomic_DNA"/>
</dbReference>
<feature type="transmembrane region" description="Helical" evidence="1">
    <location>
        <begin position="62"/>
        <end position="81"/>
    </location>
</feature>
<reference evidence="2" key="1">
    <citation type="submission" date="2020-05" db="EMBL/GenBank/DDBJ databases">
        <authorList>
            <person name="Zeng H."/>
            <person name="Chan Y.K."/>
            <person name="Watt R.M."/>
        </authorList>
    </citation>
    <scope>NUCLEOTIDE SEQUENCE</scope>
    <source>
        <strain evidence="3">ATCC 700770</strain>
        <strain evidence="2">ATCC 700773</strain>
    </source>
</reference>
<dbReference type="EMBL" id="CP054142">
    <property type="protein sequence ID" value="QTQ15037.1"/>
    <property type="molecule type" value="Genomic_DNA"/>
</dbReference>
<keyword evidence="1" id="KW-0812">Transmembrane</keyword>
<sequence length="184" mass="20116">MQTDTAYNSRDDKVRLISFFTALCMFLSAVEYAIPKPLPFLRLGLTNLPVLLSLSVLKKRDVLLLILLKILAQGFVSGTLFSYIFLFSAAGSFASGITMLALYTVLKKSKYISVIGLSLAGSLANNLSQIALARLIIFGKNTRFIAPVLLASGLVTGVLIGIFAEFFTSKSKWFSLIRGRYEAS</sequence>
<dbReference type="Proteomes" id="UP000671995">
    <property type="component" value="Chromosome"/>
</dbReference>
<keyword evidence="1" id="KW-1133">Transmembrane helix</keyword>
<dbReference type="PIRSF" id="PIRSF027391">
    <property type="entry name" value="Hpre_diP_synt_I"/>
    <property type="match status" value="1"/>
</dbReference>
<name>A0A975IBG9_9SPIR</name>
<gene>
    <name evidence="2" type="ORF">HRI96_00275</name>
    <name evidence="3" type="ORF">HRQ91_11515</name>
</gene>
<organism evidence="2 5">
    <name type="scientific">Treponema parvum</name>
    <dbReference type="NCBI Taxonomy" id="138851"/>
    <lineage>
        <taxon>Bacteria</taxon>
        <taxon>Pseudomonadati</taxon>
        <taxon>Spirochaetota</taxon>
        <taxon>Spirochaetia</taxon>
        <taxon>Spirochaetales</taxon>
        <taxon>Treponemataceae</taxon>
        <taxon>Treponema</taxon>
    </lineage>
</organism>